<evidence type="ECO:0000256" key="6">
    <source>
        <dbReference type="ARBA" id="ARBA00022846"/>
    </source>
</evidence>
<evidence type="ECO:0000256" key="3">
    <source>
        <dbReference type="ARBA" id="ARBA00009859"/>
    </source>
</evidence>
<dbReference type="InterPro" id="IPR025593">
    <property type="entry name" value="GAS8_dom"/>
</dbReference>
<evidence type="ECO:0000259" key="13">
    <source>
        <dbReference type="Pfam" id="PF13851"/>
    </source>
</evidence>
<feature type="coiled-coil region" evidence="11">
    <location>
        <begin position="1153"/>
        <end position="1278"/>
    </location>
</feature>
<dbReference type="OrthoDB" id="767661at2759"/>
<keyword evidence="15" id="KW-1185">Reference proteome</keyword>
<evidence type="ECO:0000256" key="9">
    <source>
        <dbReference type="ARBA" id="ARBA00023212"/>
    </source>
</evidence>
<evidence type="ECO:0000256" key="7">
    <source>
        <dbReference type="ARBA" id="ARBA00023054"/>
    </source>
</evidence>
<evidence type="ECO:0000256" key="8">
    <source>
        <dbReference type="ARBA" id="ARBA00023069"/>
    </source>
</evidence>
<comment type="subcellular location">
    <subcellularLocation>
        <location evidence="1">Cell projection</location>
        <location evidence="1">Cilium</location>
        <location evidence="1">Flagellum</location>
    </subcellularLocation>
    <subcellularLocation>
        <location evidence="2">Cytoplasm</location>
        <location evidence="2">Cytoskeleton</location>
    </subcellularLocation>
</comment>
<keyword evidence="12" id="KW-0472">Membrane</keyword>
<feature type="transmembrane region" description="Helical" evidence="12">
    <location>
        <begin position="986"/>
        <end position="1008"/>
    </location>
</feature>
<keyword evidence="4" id="KW-0963">Cytoplasm</keyword>
<evidence type="ECO:0000256" key="11">
    <source>
        <dbReference type="SAM" id="Coils"/>
    </source>
</evidence>
<evidence type="ECO:0000313" key="14">
    <source>
        <dbReference type="EMBL" id="OLP91774.1"/>
    </source>
</evidence>
<keyword evidence="12" id="KW-1133">Transmembrane helix</keyword>
<name>A0A1Q9D9B8_SYMMI</name>
<comment type="similarity">
    <text evidence="3">Belongs to the DRC4 family.</text>
</comment>
<keyword evidence="6" id="KW-0282">Flagellum</keyword>
<keyword evidence="7 11" id="KW-0175">Coiled coil</keyword>
<evidence type="ECO:0000313" key="15">
    <source>
        <dbReference type="Proteomes" id="UP000186817"/>
    </source>
</evidence>
<evidence type="ECO:0000256" key="5">
    <source>
        <dbReference type="ARBA" id="ARBA00022701"/>
    </source>
</evidence>
<evidence type="ECO:0000256" key="12">
    <source>
        <dbReference type="SAM" id="Phobius"/>
    </source>
</evidence>
<dbReference type="Proteomes" id="UP000186817">
    <property type="component" value="Unassembled WGS sequence"/>
</dbReference>
<evidence type="ECO:0000256" key="1">
    <source>
        <dbReference type="ARBA" id="ARBA00004230"/>
    </source>
</evidence>
<feature type="coiled-coil region" evidence="11">
    <location>
        <begin position="1348"/>
        <end position="1482"/>
    </location>
</feature>
<sequence>MILNQAGLQISCAKMLGFSLHANQQEVIKVLPPRYFNLGLQSKTNVLRDVFTKGDAWFRTGDLLSKDSSGLWYFVDRIGDTFRWKGENVSTMEVSQVLSSFPGVEEANVYGVQGSFVAFLTEEECHVVDVQEAFAAAAWSPWGVRGPLLAILDSVGRLFVTAPCDRDMGSTEEATDLKDSALVDLSEDFERATKRESRASILDLCFWPSPICLEGKKHVAALLCACRGSSVVIWKLGPKFDGPHRLRRVVLEPSVEITAVATSSIWQSLDGSLISLLAMATSTGQVHVHRISVDSDGCKLASTPLCETPIFDVGLGSIGQLAVLTDISDEIEVFLAVGRGVHVSAAVLRCSKRGNLKQVSAYTASVPCHAVPVVSVLCAAGGILSQTDARQRNANILSMDSSGQGVLWQLPCNRSGTGTLDPGRLCSLVPGSWQNWLTTVEQKALRLDARMVRAAAREREARRGSSLFCGLAMSPSHCLLAMQTVIVSERTTQQRMSSSLLITPVGSPLHSFNASLRSLLQAVHQSQVSFFCCSLWDVAESWQIQTQRKFTGFPFKSPKDLRMSQNENCLERCIEWIWDLAEIFTRVAEAEADAAEKATLGSLGVGSASKQAVQAALRDFVPKSLAERRRLLTAAAPPLGGAESPQALQALQALCLRNADRLLHLCRDVDLVSVKRLQNACLEFVRFVTSAPRGRSEKDSKLDVPAAASWKGCWLLSAVTRDYWKCRLAKACQTPLGSAEQLLAYLSNPDQVPGESDGRACMAALNCPEELQSREKLDAVQALCEKELPGYARPLFLRFLPSMEITGTFKHQKVHLRNEGIDLTKVQDPIYVLHPASKRYERLDAAMLQVMRGADRRREEAFLEHFCWSSLLGGSQSAIRERGMLRELREPRQDIEEIGRVPQCNRQNFASRFFGSSRGGLPAVPSDPNAAMPGLGDPGLQGSNISQSAGKQRLYGALLDDQLSHDAEAARLATSKRRRRVNGAPLLLALLLPWAVFVLCFAMAGFIFHYAMPLTATLAELLVVAVCLQRVFWGWRLWKRGAAEGFYPAYMAVATLLAAVVGWCLLSAQKGLSLPTPSHGEEGQVARLYFKFSRERKKKAAAPEPVEEIPADLKELTIPNLRDRIDAFQYRLSKAAKDRNYMQLEKDMVNRFYEITKSEVKQVEAELLNMDRKMEILESDFRVHIKVHEQKVQNLEYEQKEAKRQVGENGDMDLQKARDLHSEQLLNMNKEKLELKRDIRETQLENEDEVKMMLQGFAKRLQNLRDTFEQNHLSLQAQYEEQVEQLKIDLELRRKVEIHEIEERKNQHINELLFNHQEAFDEIKAYYNDITHDNLQLIKSLKDEIFEMKEKEKTNKKKMDLLRQENRDLTRPLEEKLKQQRALEEELKTYTKDKMALKNLKAHFKKLEEQITEAKQEYRTCEDKYRKMEKERDDLYKRFKKAVQEIQRKAELGKNVVLEKKLETLAQQFDEKQAQLTEVLTNARLDPTIVANVTKKLEQVLGAKNRQIKDLQYQVHQSTKQYNDTIRVYESKLQGLGVDPEEIGFEAIQTATSLMPARLVTRVG</sequence>
<dbReference type="PANTHER" id="PTHR31543">
    <property type="entry name" value="DYNEIN REGULATORY COMPLEX SUBUNIT 4"/>
    <property type="match status" value="1"/>
</dbReference>
<dbReference type="GO" id="GO:0031267">
    <property type="term" value="F:small GTPase binding"/>
    <property type="evidence" value="ECO:0007669"/>
    <property type="project" value="InterPro"/>
</dbReference>
<keyword evidence="9" id="KW-0206">Cytoskeleton</keyword>
<protein>
    <submittedName>
        <fullName evidence="14">Growth arrest-specific protein 8-like</fullName>
    </submittedName>
</protein>
<keyword evidence="8" id="KW-0969">Cilium</keyword>
<comment type="caution">
    <text evidence="14">The sequence shown here is derived from an EMBL/GenBank/DDBJ whole genome shotgun (WGS) entry which is preliminary data.</text>
</comment>
<dbReference type="InterPro" id="IPR039308">
    <property type="entry name" value="GAS8"/>
</dbReference>
<accession>A0A1Q9D9B8</accession>
<dbReference type="EMBL" id="LSRX01000649">
    <property type="protein sequence ID" value="OLP91774.1"/>
    <property type="molecule type" value="Genomic_DNA"/>
</dbReference>
<dbReference type="GO" id="GO:0005794">
    <property type="term" value="C:Golgi apparatus"/>
    <property type="evidence" value="ECO:0007669"/>
    <property type="project" value="TreeGrafter"/>
</dbReference>
<dbReference type="GO" id="GO:0008017">
    <property type="term" value="F:microtubule binding"/>
    <property type="evidence" value="ECO:0007669"/>
    <property type="project" value="InterPro"/>
</dbReference>
<dbReference type="Pfam" id="PF13851">
    <property type="entry name" value="GAS"/>
    <property type="match status" value="1"/>
</dbReference>
<keyword evidence="10" id="KW-0966">Cell projection</keyword>
<reference evidence="14 15" key="1">
    <citation type="submission" date="2016-02" db="EMBL/GenBank/DDBJ databases">
        <title>Genome analysis of coral dinoflagellate symbionts highlights evolutionary adaptations to a symbiotic lifestyle.</title>
        <authorList>
            <person name="Aranda M."/>
            <person name="Li Y."/>
            <person name="Liew Y.J."/>
            <person name="Baumgarten S."/>
            <person name="Simakov O."/>
            <person name="Wilson M."/>
            <person name="Piel J."/>
            <person name="Ashoor H."/>
            <person name="Bougouffa S."/>
            <person name="Bajic V.B."/>
            <person name="Ryu T."/>
            <person name="Ravasi T."/>
            <person name="Bayer T."/>
            <person name="Micklem G."/>
            <person name="Kim H."/>
            <person name="Bhak J."/>
            <person name="Lajeunesse T.C."/>
            <person name="Voolstra C.R."/>
        </authorList>
    </citation>
    <scope>NUCLEOTIDE SEQUENCE [LARGE SCALE GENOMIC DNA]</scope>
    <source>
        <strain evidence="14 15">CCMP2467</strain>
    </source>
</reference>
<dbReference type="GO" id="GO:0048870">
    <property type="term" value="P:cell motility"/>
    <property type="evidence" value="ECO:0007669"/>
    <property type="project" value="InterPro"/>
</dbReference>
<dbReference type="GO" id="GO:0005874">
    <property type="term" value="C:microtubule"/>
    <property type="evidence" value="ECO:0007669"/>
    <property type="project" value="UniProtKB-KW"/>
</dbReference>
<dbReference type="PANTHER" id="PTHR31543:SF0">
    <property type="entry name" value="DYNEIN REGULATORY COMPLEX SUBUNIT 4"/>
    <property type="match status" value="1"/>
</dbReference>
<keyword evidence="5" id="KW-0493">Microtubule</keyword>
<evidence type="ECO:0000256" key="10">
    <source>
        <dbReference type="ARBA" id="ARBA00023273"/>
    </source>
</evidence>
<keyword evidence="12" id="KW-0812">Transmembrane</keyword>
<feature type="transmembrane region" description="Helical" evidence="12">
    <location>
        <begin position="1045"/>
        <end position="1068"/>
    </location>
</feature>
<feature type="domain" description="Growth arrest-specific protein 8" evidence="13">
    <location>
        <begin position="1311"/>
        <end position="1511"/>
    </location>
</feature>
<dbReference type="SUPFAM" id="SSF56801">
    <property type="entry name" value="Acetyl-CoA synthetase-like"/>
    <property type="match status" value="1"/>
</dbReference>
<gene>
    <name evidence="14" type="primary">GAS8</name>
    <name evidence="14" type="ORF">AK812_SmicGene26468</name>
</gene>
<dbReference type="GO" id="GO:0031514">
    <property type="term" value="C:motile cilium"/>
    <property type="evidence" value="ECO:0007669"/>
    <property type="project" value="UniProtKB-SubCell"/>
</dbReference>
<proteinExistence type="inferred from homology"/>
<evidence type="ECO:0000256" key="4">
    <source>
        <dbReference type="ARBA" id="ARBA00022490"/>
    </source>
</evidence>
<evidence type="ECO:0000256" key="2">
    <source>
        <dbReference type="ARBA" id="ARBA00004245"/>
    </source>
</evidence>
<organism evidence="14 15">
    <name type="scientific">Symbiodinium microadriaticum</name>
    <name type="common">Dinoflagellate</name>
    <name type="synonym">Zooxanthella microadriatica</name>
    <dbReference type="NCBI Taxonomy" id="2951"/>
    <lineage>
        <taxon>Eukaryota</taxon>
        <taxon>Sar</taxon>
        <taxon>Alveolata</taxon>
        <taxon>Dinophyceae</taxon>
        <taxon>Suessiales</taxon>
        <taxon>Symbiodiniaceae</taxon>
        <taxon>Symbiodinium</taxon>
    </lineage>
</organism>